<comment type="caution">
    <text evidence="8">The sequence shown here is derived from an EMBL/GenBank/DDBJ whole genome shotgun (WGS) entry which is preliminary data.</text>
</comment>
<evidence type="ECO:0000256" key="3">
    <source>
        <dbReference type="ARBA" id="ARBA00022630"/>
    </source>
</evidence>
<keyword evidence="3" id="KW-0285">Flavoprotein</keyword>
<dbReference type="GO" id="GO:0006207">
    <property type="term" value="P:'de novo' pyrimidine nucleobase biosynthetic process"/>
    <property type="evidence" value="ECO:0007669"/>
    <property type="project" value="TreeGrafter"/>
</dbReference>
<name>A0AAJ1IG10_9SPIO</name>
<dbReference type="Gene3D" id="3.20.20.70">
    <property type="entry name" value="Aldolase class I"/>
    <property type="match status" value="1"/>
</dbReference>
<dbReference type="PANTHER" id="PTHR48109">
    <property type="entry name" value="DIHYDROOROTATE DEHYDROGENASE (QUINONE), MITOCHONDRIAL-RELATED"/>
    <property type="match status" value="1"/>
</dbReference>
<evidence type="ECO:0000256" key="4">
    <source>
        <dbReference type="ARBA" id="ARBA00022643"/>
    </source>
</evidence>
<evidence type="ECO:0000313" key="8">
    <source>
        <dbReference type="EMBL" id="MDC7225501.1"/>
    </source>
</evidence>
<dbReference type="InterPro" id="IPR013785">
    <property type="entry name" value="Aldolase_TIM"/>
</dbReference>
<dbReference type="GO" id="GO:0006222">
    <property type="term" value="P:UMP biosynthetic process"/>
    <property type="evidence" value="ECO:0007669"/>
    <property type="project" value="InterPro"/>
</dbReference>
<dbReference type="Proteomes" id="UP001221217">
    <property type="component" value="Unassembled WGS sequence"/>
</dbReference>
<evidence type="ECO:0000259" key="7">
    <source>
        <dbReference type="Pfam" id="PF01180"/>
    </source>
</evidence>
<dbReference type="Pfam" id="PF01180">
    <property type="entry name" value="DHO_dh"/>
    <property type="match status" value="1"/>
</dbReference>
<dbReference type="PIRSF" id="PIRSF000164">
    <property type="entry name" value="DHO_oxidase"/>
    <property type="match status" value="1"/>
</dbReference>
<dbReference type="GO" id="GO:0004152">
    <property type="term" value="F:dihydroorotate dehydrogenase activity"/>
    <property type="evidence" value="ECO:0007669"/>
    <property type="project" value="InterPro"/>
</dbReference>
<keyword evidence="5" id="KW-0665">Pyrimidine biosynthesis</keyword>
<evidence type="ECO:0000256" key="2">
    <source>
        <dbReference type="ARBA" id="ARBA00004725"/>
    </source>
</evidence>
<organism evidence="8 9">
    <name type="scientific">Candidatus Thalassospirochaeta sargassi</name>
    <dbReference type="NCBI Taxonomy" id="3119039"/>
    <lineage>
        <taxon>Bacteria</taxon>
        <taxon>Pseudomonadati</taxon>
        <taxon>Spirochaetota</taxon>
        <taxon>Spirochaetia</taxon>
        <taxon>Spirochaetales</taxon>
        <taxon>Spirochaetaceae</taxon>
        <taxon>Candidatus Thalassospirochaeta</taxon>
    </lineage>
</organism>
<reference evidence="8 9" key="1">
    <citation type="submission" date="2022-12" db="EMBL/GenBank/DDBJ databases">
        <title>Metagenome assembled genome from gulf of manar.</title>
        <authorList>
            <person name="Kohli P."/>
            <person name="Pk S."/>
            <person name="Venkata Ramana C."/>
            <person name="Sasikala C."/>
        </authorList>
    </citation>
    <scope>NUCLEOTIDE SEQUENCE [LARGE SCALE GENOMIC DNA]</scope>
    <source>
        <strain evidence="8">JB008</strain>
    </source>
</reference>
<keyword evidence="4" id="KW-0288">FMN</keyword>
<dbReference type="AlphaFoldDB" id="A0AAJ1IG10"/>
<evidence type="ECO:0000256" key="5">
    <source>
        <dbReference type="ARBA" id="ARBA00022975"/>
    </source>
</evidence>
<evidence type="ECO:0000256" key="1">
    <source>
        <dbReference type="ARBA" id="ARBA00001917"/>
    </source>
</evidence>
<accession>A0AAJ1IG10</accession>
<dbReference type="InterPro" id="IPR050074">
    <property type="entry name" value="DHO_dehydrogenase"/>
</dbReference>
<keyword evidence="6" id="KW-0560">Oxidoreductase</keyword>
<gene>
    <name evidence="8" type="ORF">PQJ61_01910</name>
</gene>
<comment type="cofactor">
    <cofactor evidence="1">
        <name>FMN</name>
        <dbReference type="ChEBI" id="CHEBI:58210"/>
    </cofactor>
</comment>
<comment type="pathway">
    <text evidence="2">Pyrimidine metabolism; UMP biosynthesis via de novo pathway.</text>
</comment>
<sequence>MANLKTKYMGLELESPVIAASSGLTANVDKVKELEQAGAGAVVLKSLFEEQILYDSNKMTEGYNKEIHADAVDFFNGMSNSYFLDEYLTLVEECKKAVNIPVIASVNCVSNGAWLKYAKRFETVGADALELNAFTIPVNKKLSSEDYEKQYYELAEGIKKALNIPVAMKMSTHFTSLARVLDNLADLGINGLVLFNRFYRPDIDIDSLKMTHAPIFSAAEEMAMSLKWVALLSGELSADIAASTGIYDSKGVIKQLLAGAKAVQLCSTLYKNGTGLIGDINKEVAAWMDDKGFDSITDFNGILCQEESDNPEVYERAQYMKAAVGIS</sequence>
<evidence type="ECO:0000313" key="9">
    <source>
        <dbReference type="Proteomes" id="UP001221217"/>
    </source>
</evidence>
<evidence type="ECO:0000256" key="6">
    <source>
        <dbReference type="ARBA" id="ARBA00023002"/>
    </source>
</evidence>
<dbReference type="PANTHER" id="PTHR48109:SF3">
    <property type="entry name" value="SLL0744 PROTEIN"/>
    <property type="match status" value="1"/>
</dbReference>
<protein>
    <submittedName>
        <fullName evidence="8">Dihydroorotate dehydrogenase-like protein</fullName>
    </submittedName>
</protein>
<dbReference type="InterPro" id="IPR012135">
    <property type="entry name" value="Dihydroorotate_DH_1_2"/>
</dbReference>
<dbReference type="SUPFAM" id="SSF51395">
    <property type="entry name" value="FMN-linked oxidoreductases"/>
    <property type="match status" value="1"/>
</dbReference>
<feature type="domain" description="Dihydroorotate dehydrogenase catalytic" evidence="7">
    <location>
        <begin position="4"/>
        <end position="288"/>
    </location>
</feature>
<dbReference type="GO" id="GO:0005737">
    <property type="term" value="C:cytoplasm"/>
    <property type="evidence" value="ECO:0007669"/>
    <property type="project" value="InterPro"/>
</dbReference>
<dbReference type="NCBIfam" id="NF005741">
    <property type="entry name" value="PRK07565.1"/>
    <property type="match status" value="1"/>
</dbReference>
<dbReference type="EMBL" id="JAQQAL010000007">
    <property type="protein sequence ID" value="MDC7225501.1"/>
    <property type="molecule type" value="Genomic_DNA"/>
</dbReference>
<dbReference type="InterPro" id="IPR005720">
    <property type="entry name" value="Dihydroorotate_DH_cat"/>
</dbReference>
<proteinExistence type="predicted"/>